<name>A0A6A6Z915_9PEZI</name>
<dbReference type="GeneID" id="54453339"/>
<evidence type="ECO:0000256" key="1">
    <source>
        <dbReference type="SAM" id="SignalP"/>
    </source>
</evidence>
<evidence type="ECO:0000313" key="2">
    <source>
        <dbReference type="EMBL" id="KAF2817223.1"/>
    </source>
</evidence>
<accession>A0A6A6Z915</accession>
<dbReference type="RefSeq" id="XP_033584187.1">
    <property type="nucleotide sequence ID" value="XM_033712446.1"/>
</dbReference>
<gene>
    <name evidence="2 4" type="ORF">BDZ99DRAFT_11350</name>
</gene>
<feature type="chain" id="PRO_5044629669" evidence="1">
    <location>
        <begin position="22"/>
        <end position="149"/>
    </location>
</feature>
<keyword evidence="1" id="KW-0732">Signal</keyword>
<dbReference type="Proteomes" id="UP000504636">
    <property type="component" value="Unplaced"/>
</dbReference>
<proteinExistence type="predicted"/>
<reference evidence="4" key="3">
    <citation type="submission" date="2025-04" db="UniProtKB">
        <authorList>
            <consortium name="RefSeq"/>
        </authorList>
    </citation>
    <scope>IDENTIFICATION</scope>
    <source>
        <strain evidence="4">CBS 304.34</strain>
    </source>
</reference>
<dbReference type="AlphaFoldDB" id="A0A6A6Z915"/>
<dbReference type="EMBL" id="MU003692">
    <property type="protein sequence ID" value="KAF2817223.1"/>
    <property type="molecule type" value="Genomic_DNA"/>
</dbReference>
<feature type="signal peptide" evidence="1">
    <location>
        <begin position="1"/>
        <end position="21"/>
    </location>
</feature>
<dbReference type="OrthoDB" id="10416046at2759"/>
<evidence type="ECO:0000313" key="4">
    <source>
        <dbReference type="RefSeq" id="XP_033584187.1"/>
    </source>
</evidence>
<protein>
    <submittedName>
        <fullName evidence="2 4">Uncharacterized protein</fullName>
    </submittedName>
</protein>
<keyword evidence="3" id="KW-1185">Reference proteome</keyword>
<organism evidence="2">
    <name type="scientific">Mytilinidion resinicola</name>
    <dbReference type="NCBI Taxonomy" id="574789"/>
    <lineage>
        <taxon>Eukaryota</taxon>
        <taxon>Fungi</taxon>
        <taxon>Dikarya</taxon>
        <taxon>Ascomycota</taxon>
        <taxon>Pezizomycotina</taxon>
        <taxon>Dothideomycetes</taxon>
        <taxon>Pleosporomycetidae</taxon>
        <taxon>Mytilinidiales</taxon>
        <taxon>Mytilinidiaceae</taxon>
        <taxon>Mytilinidion</taxon>
    </lineage>
</organism>
<reference evidence="4" key="2">
    <citation type="submission" date="2020-04" db="EMBL/GenBank/DDBJ databases">
        <authorList>
            <consortium name="NCBI Genome Project"/>
        </authorList>
    </citation>
    <scope>NUCLEOTIDE SEQUENCE</scope>
    <source>
        <strain evidence="4">CBS 304.34</strain>
    </source>
</reference>
<reference evidence="2 4" key="1">
    <citation type="journal article" date="2020" name="Stud. Mycol.">
        <title>101 Dothideomycetes genomes: a test case for predicting lifestyles and emergence of pathogens.</title>
        <authorList>
            <person name="Haridas S."/>
            <person name="Albert R."/>
            <person name="Binder M."/>
            <person name="Bloem J."/>
            <person name="Labutti K."/>
            <person name="Salamov A."/>
            <person name="Andreopoulos B."/>
            <person name="Baker S."/>
            <person name="Barry K."/>
            <person name="Bills G."/>
            <person name="Bluhm B."/>
            <person name="Cannon C."/>
            <person name="Castanera R."/>
            <person name="Culley D."/>
            <person name="Daum C."/>
            <person name="Ezra D."/>
            <person name="Gonzalez J."/>
            <person name="Henrissat B."/>
            <person name="Kuo A."/>
            <person name="Liang C."/>
            <person name="Lipzen A."/>
            <person name="Lutzoni F."/>
            <person name="Magnuson J."/>
            <person name="Mondo S."/>
            <person name="Nolan M."/>
            <person name="Ohm R."/>
            <person name="Pangilinan J."/>
            <person name="Park H.-J."/>
            <person name="Ramirez L."/>
            <person name="Alfaro M."/>
            <person name="Sun H."/>
            <person name="Tritt A."/>
            <person name="Yoshinaga Y."/>
            <person name="Zwiers L.-H."/>
            <person name="Turgeon B."/>
            <person name="Goodwin S."/>
            <person name="Spatafora J."/>
            <person name="Crous P."/>
            <person name="Grigoriev I."/>
        </authorList>
    </citation>
    <scope>NUCLEOTIDE SEQUENCE</scope>
    <source>
        <strain evidence="2 4">CBS 304.34</strain>
    </source>
</reference>
<sequence length="149" mass="15842">MKSFPSLLLPCLLALALLAAAAHCPSSNETSINLLIRRIAARFSQYDSNVRTEVPLSISAVNASEVSRTAHIVVVQDSSVDTATAFTTSQDLATSQSSTVLESRWWRFSKPQHPVSVSQGSRVMLMLDAAPGQSIALLVAVAVAMFALG</sequence>
<evidence type="ECO:0000313" key="3">
    <source>
        <dbReference type="Proteomes" id="UP000504636"/>
    </source>
</evidence>